<accession>A0A268EPL2</accession>
<reference evidence="2 3" key="1">
    <citation type="submission" date="2017-07" db="EMBL/GenBank/DDBJ databases">
        <title>Isolation and whole genome analysis of endospore-forming bacteria from heroin.</title>
        <authorList>
            <person name="Kalinowski J."/>
            <person name="Ahrens B."/>
            <person name="Al-Dilaimi A."/>
            <person name="Winkler A."/>
            <person name="Wibberg D."/>
            <person name="Schleenbecker U."/>
            <person name="Ruckert C."/>
            <person name="Wolfel R."/>
            <person name="Grass G."/>
        </authorList>
    </citation>
    <scope>NUCLEOTIDE SEQUENCE [LARGE SCALE GENOMIC DNA]</scope>
    <source>
        <strain evidence="2 3">7537-G1</strain>
    </source>
</reference>
<evidence type="ECO:0000313" key="3">
    <source>
        <dbReference type="Proteomes" id="UP000215596"/>
    </source>
</evidence>
<gene>
    <name evidence="2" type="ORF">CHH67_16400</name>
</gene>
<dbReference type="OrthoDB" id="9807864at2"/>
<dbReference type="AlphaFoldDB" id="A0A268EPL2"/>
<dbReference type="SUPFAM" id="SSF54292">
    <property type="entry name" value="2Fe-2S ferredoxin-like"/>
    <property type="match status" value="1"/>
</dbReference>
<evidence type="ECO:0000313" key="2">
    <source>
        <dbReference type="EMBL" id="PAD75062.1"/>
    </source>
</evidence>
<dbReference type="Proteomes" id="UP000215596">
    <property type="component" value="Unassembled WGS sequence"/>
</dbReference>
<protein>
    <submittedName>
        <fullName evidence="2">Ferredoxin</fullName>
    </submittedName>
</protein>
<evidence type="ECO:0000259" key="1">
    <source>
        <dbReference type="PROSITE" id="PS51085"/>
    </source>
</evidence>
<feature type="domain" description="2Fe-2S ferredoxin-type" evidence="1">
    <location>
        <begin position="35"/>
        <end position="131"/>
    </location>
</feature>
<sequence length="132" mass="14852">MIKWWRKWIKGDEAGKTSEPESKEAGETAQPVGEAIVELRGRNVQRKVVPVTGLTILELAERNEVDWNSFCKRGTCARCRCLVIEGAEHLSEPNLAEERRLDPEEIDEGYRLGCQSKLASTGAVIIKHAPYF</sequence>
<comment type="caution">
    <text evidence="2">The sequence shown here is derived from an EMBL/GenBank/DDBJ whole genome shotgun (WGS) entry which is preliminary data.</text>
</comment>
<dbReference type="InterPro" id="IPR012675">
    <property type="entry name" value="Beta-grasp_dom_sf"/>
</dbReference>
<dbReference type="PROSITE" id="PS51085">
    <property type="entry name" value="2FE2S_FER_2"/>
    <property type="match status" value="1"/>
</dbReference>
<proteinExistence type="predicted"/>
<dbReference type="CDD" id="cd00207">
    <property type="entry name" value="fer2"/>
    <property type="match status" value="1"/>
</dbReference>
<dbReference type="InterPro" id="IPR036010">
    <property type="entry name" value="2Fe-2S_ferredoxin-like_sf"/>
</dbReference>
<dbReference type="GO" id="GO:0051536">
    <property type="term" value="F:iron-sulfur cluster binding"/>
    <property type="evidence" value="ECO:0007669"/>
    <property type="project" value="InterPro"/>
</dbReference>
<dbReference type="InterPro" id="IPR001041">
    <property type="entry name" value="2Fe-2S_ferredoxin-type"/>
</dbReference>
<dbReference type="EMBL" id="NPBY01000048">
    <property type="protein sequence ID" value="PAD75062.1"/>
    <property type="molecule type" value="Genomic_DNA"/>
</dbReference>
<organism evidence="2 3">
    <name type="scientific">Paenibacillus campinasensis</name>
    <dbReference type="NCBI Taxonomy" id="66347"/>
    <lineage>
        <taxon>Bacteria</taxon>
        <taxon>Bacillati</taxon>
        <taxon>Bacillota</taxon>
        <taxon>Bacilli</taxon>
        <taxon>Bacillales</taxon>
        <taxon>Paenibacillaceae</taxon>
        <taxon>Paenibacillus</taxon>
    </lineage>
</organism>
<name>A0A268EPL2_9BACL</name>
<dbReference type="Pfam" id="PF00111">
    <property type="entry name" value="Fer2"/>
    <property type="match status" value="1"/>
</dbReference>
<dbReference type="Gene3D" id="3.10.20.30">
    <property type="match status" value="1"/>
</dbReference>